<feature type="transmembrane region" description="Helical" evidence="4">
    <location>
        <begin position="136"/>
        <end position="156"/>
    </location>
</feature>
<dbReference type="CDD" id="cd16917">
    <property type="entry name" value="HATPase_UhpB-NarQ-NarX-like"/>
    <property type="match status" value="2"/>
</dbReference>
<dbReference type="InterPro" id="IPR050482">
    <property type="entry name" value="Sensor_HK_TwoCompSys"/>
</dbReference>
<dbReference type="GO" id="GO:0016020">
    <property type="term" value="C:membrane"/>
    <property type="evidence" value="ECO:0007669"/>
    <property type="project" value="InterPro"/>
</dbReference>
<reference evidence="7 8" key="1">
    <citation type="journal article" date="2013" name="Genome Announc.">
        <title>Whole-Genome Shotgun Assembly and Analysis of the Genome of Streptomyces mobaraensis DSM 40847, a Strain for Industrial Production of Microbial Transglutaminase.</title>
        <authorList>
            <person name="Yang H."/>
            <person name="He T."/>
            <person name="Wu W."/>
            <person name="Zhu W."/>
            <person name="Lu B."/>
            <person name="Sun W."/>
        </authorList>
    </citation>
    <scope>NUCLEOTIDE SEQUENCE [LARGE SCALE GENOMIC DNA]</scope>
    <source>
        <strain evidence="7 8">DSM 40847</strain>
    </source>
</reference>
<dbReference type="PATRIC" id="fig|1223523.3.peg.5380"/>
<dbReference type="InterPro" id="IPR036890">
    <property type="entry name" value="HATPase_C_sf"/>
</dbReference>
<dbReference type="eggNOG" id="COG4585">
    <property type="taxonomic scope" value="Bacteria"/>
</dbReference>
<evidence type="ECO:0000259" key="6">
    <source>
        <dbReference type="Pfam" id="PF07730"/>
    </source>
</evidence>
<dbReference type="Gene3D" id="3.30.565.10">
    <property type="entry name" value="Histidine kinase-like ATPase, C-terminal domain"/>
    <property type="match status" value="2"/>
</dbReference>
<feature type="transmembrane region" description="Helical" evidence="4">
    <location>
        <begin position="457"/>
        <end position="478"/>
    </location>
</feature>
<dbReference type="Gene3D" id="1.20.5.1930">
    <property type="match status" value="2"/>
</dbReference>
<dbReference type="InterPro" id="IPR003594">
    <property type="entry name" value="HATPase_dom"/>
</dbReference>
<feature type="transmembrane region" description="Helical" evidence="4">
    <location>
        <begin position="38"/>
        <end position="57"/>
    </location>
</feature>
<feature type="domain" description="Signal transduction histidine kinase subgroup 3 dimerisation and phosphoacceptor" evidence="6">
    <location>
        <begin position="565"/>
        <end position="628"/>
    </location>
</feature>
<organism evidence="7 8">
    <name type="scientific">Streptomyces mobaraensis (strain ATCC 29032 / DSM 40847 / JCM 4168 / NBRC 13819 / NCIMB 11159 / IPCR 16-22)</name>
    <dbReference type="NCBI Taxonomy" id="1223523"/>
    <lineage>
        <taxon>Bacteria</taxon>
        <taxon>Bacillati</taxon>
        <taxon>Actinomycetota</taxon>
        <taxon>Actinomycetes</taxon>
        <taxon>Kitasatosporales</taxon>
        <taxon>Streptomycetaceae</taxon>
        <taxon>Streptomyces</taxon>
    </lineage>
</organism>
<accession>M3C0G4</accession>
<feature type="transmembrane region" description="Helical" evidence="4">
    <location>
        <begin position="423"/>
        <end position="445"/>
    </location>
</feature>
<dbReference type="PANTHER" id="PTHR24421">
    <property type="entry name" value="NITRATE/NITRITE SENSOR PROTEIN NARX-RELATED"/>
    <property type="match status" value="1"/>
</dbReference>
<name>M3C0G4_STRM1</name>
<dbReference type="SUPFAM" id="SSF55874">
    <property type="entry name" value="ATPase domain of HSP90 chaperone/DNA topoisomerase II/histidine kinase"/>
    <property type="match status" value="2"/>
</dbReference>
<comment type="caution">
    <text evidence="7">The sequence shown here is derived from an EMBL/GenBank/DDBJ whole genome shotgun (WGS) entry which is preliminary data.</text>
</comment>
<keyword evidence="4" id="KW-1133">Transmembrane helix</keyword>
<keyword evidence="3" id="KW-0902">Two-component regulatory system</keyword>
<dbReference type="PANTHER" id="PTHR24421:SF63">
    <property type="entry name" value="SENSOR HISTIDINE KINASE DESK"/>
    <property type="match status" value="1"/>
</dbReference>
<dbReference type="Pfam" id="PF07730">
    <property type="entry name" value="HisKA_3"/>
    <property type="match status" value="2"/>
</dbReference>
<evidence type="ECO:0000259" key="5">
    <source>
        <dbReference type="Pfam" id="PF02518"/>
    </source>
</evidence>
<proteinExistence type="predicted"/>
<feature type="domain" description="Signal transduction histidine kinase subgroup 3 dimerisation and phosphoacceptor" evidence="6">
    <location>
        <begin position="177"/>
        <end position="242"/>
    </location>
</feature>
<feature type="transmembrane region" description="Helical" evidence="4">
    <location>
        <begin position="498"/>
        <end position="516"/>
    </location>
</feature>
<evidence type="ECO:0000256" key="2">
    <source>
        <dbReference type="ARBA" id="ARBA00022777"/>
    </source>
</evidence>
<sequence>MPGPPTPWLARVLFAGVLISYPSMCMLNLAEVVGLGKLFWAGVLIAVLCALQCAHSSSTVRGRLGRCAYLTLAAQGVLTFLPLTVFGFYWVTMAGLFVGSVLVVLPPRLTWVLFGLLGVVLLAVTVHHGYGWVECVYWPLGLEGCGFIVFGLSHLSKRIRDLRDARTELAQAAVTKERLAFARDVNDLLGSSLSAITLKSELVRRLIPTRPDRAVDEVAGVLTVSRQALSNVRAVTKGYRDMSLEREITSAREVLDSADVDVRVRTRVTVGTVDRRAETVLAAVLREAVTNVLRHSRATTCDITAARTDHGMIRLSVTNDGAASAPRAPSEGDGTGLGSLAARLRALGGGLTADRTADGRFRLVAEVPAEHAEAPAAHRRRPNDRASLFPTPASRTALGISVAVLLDYVATIAMNILRRDMSATATLACLAALAVSAAIQCVHFCPRARRRLGRRAYVTLGVQGVLAYLPIVVLGQWWGSMAGFFCGSLLLLLPARPAWALYWVVGLSLPVSAYVGGQAGSWCYYYGQSTLLCGIVVYAIAHFYDVIWQLHRTRDGLARAAVAQERLRFARDLHDLLGYSLSSITLKSELVRRLIPVRPEQAMAEADEVLAVARQSLADVRTVVSGYRDLCLEDEISSARSVLCAAGIALYVECAPGPVGPEADTVLATVLREAVTNLLRHSKARHCTLAVARTSDDRVRLTVRNDGAAPAHRDTSPDGGSGLGNLVVRLAAVGGRLMYEHGENGTFRLTAEVPAQRSASLPAPMDPVNEPELAVR</sequence>
<dbReference type="STRING" id="1223523.H340_26489"/>
<feature type="domain" description="Histidine kinase/HSP90-like ATPase" evidence="5">
    <location>
        <begin position="667"/>
        <end position="755"/>
    </location>
</feature>
<gene>
    <name evidence="7" type="ORF">H340_26489</name>
</gene>
<keyword evidence="2 7" id="KW-0418">Kinase</keyword>
<evidence type="ECO:0000313" key="7">
    <source>
        <dbReference type="EMBL" id="EME97421.1"/>
    </source>
</evidence>
<dbReference type="GO" id="GO:0000155">
    <property type="term" value="F:phosphorelay sensor kinase activity"/>
    <property type="evidence" value="ECO:0007669"/>
    <property type="project" value="InterPro"/>
</dbReference>
<protein>
    <submittedName>
        <fullName evidence="7">Two-component system histidine kinase</fullName>
    </submittedName>
</protein>
<feature type="transmembrane region" description="Helical" evidence="4">
    <location>
        <begin position="523"/>
        <end position="544"/>
    </location>
</feature>
<evidence type="ECO:0000313" key="8">
    <source>
        <dbReference type="Proteomes" id="UP000011740"/>
    </source>
</evidence>
<feature type="transmembrane region" description="Helical" evidence="4">
    <location>
        <begin position="112"/>
        <end position="130"/>
    </location>
</feature>
<dbReference type="Pfam" id="PF02518">
    <property type="entry name" value="HATPase_c"/>
    <property type="match status" value="1"/>
</dbReference>
<feature type="transmembrane region" description="Helical" evidence="4">
    <location>
        <begin position="12"/>
        <end position="32"/>
    </location>
</feature>
<evidence type="ECO:0000256" key="3">
    <source>
        <dbReference type="ARBA" id="ARBA00023012"/>
    </source>
</evidence>
<evidence type="ECO:0000256" key="4">
    <source>
        <dbReference type="SAM" id="Phobius"/>
    </source>
</evidence>
<keyword evidence="4" id="KW-0812">Transmembrane</keyword>
<dbReference type="Proteomes" id="UP000011740">
    <property type="component" value="Unassembled WGS sequence"/>
</dbReference>
<evidence type="ECO:0000256" key="1">
    <source>
        <dbReference type="ARBA" id="ARBA00022679"/>
    </source>
</evidence>
<dbReference type="RefSeq" id="WP_004952144.1">
    <property type="nucleotide sequence ID" value="NZ_AORZ01000121.1"/>
</dbReference>
<dbReference type="InterPro" id="IPR011712">
    <property type="entry name" value="Sig_transdc_His_kin_sub3_dim/P"/>
</dbReference>
<dbReference type="GO" id="GO:0046983">
    <property type="term" value="F:protein dimerization activity"/>
    <property type="evidence" value="ECO:0007669"/>
    <property type="project" value="InterPro"/>
</dbReference>
<dbReference type="EMBL" id="AORZ01000121">
    <property type="protein sequence ID" value="EME97421.1"/>
    <property type="molecule type" value="Genomic_DNA"/>
</dbReference>
<keyword evidence="1" id="KW-0808">Transferase</keyword>
<dbReference type="AlphaFoldDB" id="M3C0G4"/>
<keyword evidence="4" id="KW-0472">Membrane</keyword>